<dbReference type="EMBL" id="JBAMMX010000025">
    <property type="protein sequence ID" value="KAK6914941.1"/>
    <property type="molecule type" value="Genomic_DNA"/>
</dbReference>
<sequence length="210" mass="24122">MDTGDSSRLSLSSRKHSSSVWRNSGVDVFSQSSRDENDEEALKWAALEKLPTYTRLNKGLLAASKGAAVEIDIDNLGLQQKKNLIRRLVKTAEEDNEKFLLKLKERIDSFLCWKRPGEIMRTEYSRIPIWWRWYYWANPVAWTLYGLITSQFGDVEGNLDTGLPVKQFIEDYFGFKHDFLGAVAGVHVGLAVLFAVIFAFCIKTFNFQKR</sequence>
<proteinExistence type="predicted"/>
<dbReference type="Proteomes" id="UP001370490">
    <property type="component" value="Unassembled WGS sequence"/>
</dbReference>
<name>A0AAN8YVV2_9MAGN</name>
<dbReference type="PANTHER" id="PTHR48040">
    <property type="entry name" value="PLEIOTROPIC DRUG RESISTANCE PROTEIN 1-LIKE ISOFORM X1"/>
    <property type="match status" value="1"/>
</dbReference>
<evidence type="ECO:0000313" key="3">
    <source>
        <dbReference type="EMBL" id="KAK6914941.1"/>
    </source>
</evidence>
<feature type="region of interest" description="Disordered" evidence="1">
    <location>
        <begin position="1"/>
        <end position="21"/>
    </location>
</feature>
<dbReference type="PANTHER" id="PTHR48040:SF13">
    <property type="entry name" value="ABC TRANSPORTER G FAMILY MEMBER 31"/>
    <property type="match status" value="1"/>
</dbReference>
<comment type="caution">
    <text evidence="3">The sequence shown here is derived from an EMBL/GenBank/DDBJ whole genome shotgun (WGS) entry which is preliminary data.</text>
</comment>
<keyword evidence="2" id="KW-0472">Membrane</keyword>
<feature type="compositionally biased region" description="Low complexity" evidence="1">
    <location>
        <begin position="1"/>
        <end position="12"/>
    </location>
</feature>
<gene>
    <name evidence="3" type="ORF">RJ641_020058</name>
</gene>
<evidence type="ECO:0000313" key="4">
    <source>
        <dbReference type="Proteomes" id="UP001370490"/>
    </source>
</evidence>
<feature type="transmembrane region" description="Helical" evidence="2">
    <location>
        <begin position="179"/>
        <end position="202"/>
    </location>
</feature>
<accession>A0AAN8YVV2</accession>
<organism evidence="3 4">
    <name type="scientific">Dillenia turbinata</name>
    <dbReference type="NCBI Taxonomy" id="194707"/>
    <lineage>
        <taxon>Eukaryota</taxon>
        <taxon>Viridiplantae</taxon>
        <taxon>Streptophyta</taxon>
        <taxon>Embryophyta</taxon>
        <taxon>Tracheophyta</taxon>
        <taxon>Spermatophyta</taxon>
        <taxon>Magnoliopsida</taxon>
        <taxon>eudicotyledons</taxon>
        <taxon>Gunneridae</taxon>
        <taxon>Pentapetalae</taxon>
        <taxon>Dilleniales</taxon>
        <taxon>Dilleniaceae</taxon>
        <taxon>Dillenia</taxon>
    </lineage>
</organism>
<evidence type="ECO:0000256" key="2">
    <source>
        <dbReference type="SAM" id="Phobius"/>
    </source>
</evidence>
<keyword evidence="4" id="KW-1185">Reference proteome</keyword>
<keyword evidence="2" id="KW-0812">Transmembrane</keyword>
<evidence type="ECO:0000256" key="1">
    <source>
        <dbReference type="SAM" id="MobiDB-lite"/>
    </source>
</evidence>
<dbReference type="AlphaFoldDB" id="A0AAN8YVV2"/>
<reference evidence="3 4" key="1">
    <citation type="submission" date="2023-12" db="EMBL/GenBank/DDBJ databases">
        <title>A high-quality genome assembly for Dillenia turbinata (Dilleniales).</title>
        <authorList>
            <person name="Chanderbali A."/>
        </authorList>
    </citation>
    <scope>NUCLEOTIDE SEQUENCE [LARGE SCALE GENOMIC DNA]</scope>
    <source>
        <strain evidence="3">LSX21</strain>
        <tissue evidence="3">Leaf</tissue>
    </source>
</reference>
<protein>
    <submittedName>
        <fullName evidence="3">Uncharacterized protein</fullName>
    </submittedName>
</protein>
<keyword evidence="2" id="KW-1133">Transmembrane helix</keyword>